<dbReference type="EMBL" id="GL891306">
    <property type="protein sequence ID" value="EGO55691.1"/>
    <property type="molecule type" value="Genomic_DNA"/>
</dbReference>
<name>F8MUK9_NEUT8</name>
<dbReference type="KEGG" id="nte:NEUTE1DRAFT117867"/>
<organism evidence="1 2">
    <name type="scientific">Neurospora tetrasperma (strain FGSC 2508 / ATCC MYA-4615 / P0657)</name>
    <dbReference type="NCBI Taxonomy" id="510951"/>
    <lineage>
        <taxon>Eukaryota</taxon>
        <taxon>Fungi</taxon>
        <taxon>Dikarya</taxon>
        <taxon>Ascomycota</taxon>
        <taxon>Pezizomycotina</taxon>
        <taxon>Sordariomycetes</taxon>
        <taxon>Sordariomycetidae</taxon>
        <taxon>Sordariales</taxon>
        <taxon>Sordariaceae</taxon>
        <taxon>Neurospora</taxon>
    </lineage>
</organism>
<evidence type="ECO:0000313" key="1">
    <source>
        <dbReference type="EMBL" id="EGO55691.1"/>
    </source>
</evidence>
<sequence>SNANYKISLFLSLLTVSDLSRDQGYQSINHSVNQPNQSISFEYREVRARPLFLKKTT</sequence>
<dbReference type="RefSeq" id="XP_009853488.1">
    <property type="nucleotide sequence ID" value="XM_009855186.1"/>
</dbReference>
<accession>F8MUK9</accession>
<dbReference type="VEuPathDB" id="FungiDB:NEUTE1DRAFT_117867"/>
<feature type="non-terminal residue" evidence="1">
    <location>
        <position position="1"/>
    </location>
</feature>
<dbReference type="AlphaFoldDB" id="F8MUK9"/>
<dbReference type="Proteomes" id="UP000008065">
    <property type="component" value="Unassembled WGS sequence"/>
</dbReference>
<proteinExistence type="predicted"/>
<keyword evidence="2" id="KW-1185">Reference proteome</keyword>
<reference evidence="2" key="1">
    <citation type="journal article" date="2011" name="Genetics">
        <title>Massive changes in genome architecture accompany the transition to self-fertility in the filamentous fungus Neurospora tetrasperma.</title>
        <authorList>
            <person name="Ellison C.E."/>
            <person name="Stajich J.E."/>
            <person name="Jacobson D.J."/>
            <person name="Natvig D.O."/>
            <person name="Lapidus A."/>
            <person name="Foster B."/>
            <person name="Aerts A."/>
            <person name="Riley R."/>
            <person name="Lindquist E.A."/>
            <person name="Grigoriev I.V."/>
            <person name="Taylor J.W."/>
        </authorList>
    </citation>
    <scope>NUCLEOTIDE SEQUENCE [LARGE SCALE GENOMIC DNA]</scope>
    <source>
        <strain evidence="2">FGSC 2508 / P0657</strain>
    </source>
</reference>
<protein>
    <submittedName>
        <fullName evidence="1">Uncharacterized protein</fullName>
    </submittedName>
</protein>
<gene>
    <name evidence="1" type="ORF">NEUTE1DRAFT_117867</name>
</gene>
<dbReference type="HOGENOM" id="CLU_3002085_0_0_1"/>
<dbReference type="GeneID" id="20823407"/>
<evidence type="ECO:0000313" key="2">
    <source>
        <dbReference type="Proteomes" id="UP000008065"/>
    </source>
</evidence>